<dbReference type="Proteomes" id="UP000234560">
    <property type="component" value="Chromosome"/>
</dbReference>
<feature type="transmembrane region" description="Helical" evidence="1">
    <location>
        <begin position="84"/>
        <end position="100"/>
    </location>
</feature>
<dbReference type="AlphaFoldDB" id="A0AAF0YSK9"/>
<feature type="transmembrane region" description="Helical" evidence="1">
    <location>
        <begin position="106"/>
        <end position="125"/>
    </location>
</feature>
<feature type="transmembrane region" description="Helical" evidence="1">
    <location>
        <begin position="6"/>
        <end position="25"/>
    </location>
</feature>
<accession>A0AAF0YSK9</accession>
<dbReference type="RefSeq" id="WP_101679257.1">
    <property type="nucleotide sequence ID" value="NZ_CAMIHY010000057.1"/>
</dbReference>
<protein>
    <submittedName>
        <fullName evidence="2">DUF4956 domain-containing protein</fullName>
    </submittedName>
</protein>
<keyword evidence="1" id="KW-0812">Transmembrane</keyword>
<evidence type="ECO:0000256" key="1">
    <source>
        <dbReference type="SAM" id="Phobius"/>
    </source>
</evidence>
<reference evidence="2" key="1">
    <citation type="submission" date="2017-12" db="EMBL/GenBank/DDBJ databases">
        <authorList>
            <person name="Thomas-White K."/>
            <person name="Wolfe A.J."/>
        </authorList>
    </citation>
    <scope>NUCLEOTIDE SEQUENCE</scope>
    <source>
        <strain evidence="2">UMB0763</strain>
    </source>
</reference>
<keyword evidence="1" id="KW-1133">Transmembrane helix</keyword>
<gene>
    <name evidence="2" type="ORF">CYJ47_02390</name>
</gene>
<evidence type="ECO:0000313" key="3">
    <source>
        <dbReference type="Proteomes" id="UP000234560"/>
    </source>
</evidence>
<proteinExistence type="predicted"/>
<feature type="transmembrane region" description="Helical" evidence="1">
    <location>
        <begin position="55"/>
        <end position="72"/>
    </location>
</feature>
<dbReference type="KEGG" id="cpyr:CYJ47_02390"/>
<dbReference type="Pfam" id="PF16316">
    <property type="entry name" value="DUF4956"/>
    <property type="match status" value="1"/>
</dbReference>
<sequence length="203" mass="21720">MFTTLTMLGVNLVAIAILVLGVYFPRHHRTDLVVAFFAVNMGVFGVATVLTGTNVGMGLGMGLFGVLSIIRLRSSEISQREVSYYFAALAIGLVNGMTTTPSELEVVIVAAIIATLAVADSTRLFGQYRSQEIKLDRAYPTTAKATQAVELLLGTEVNSVTVHCVDLINDTTKVTARFREPAAREKSAPALGQTENEVALNAL</sequence>
<dbReference type="InterPro" id="IPR032531">
    <property type="entry name" value="DUF4956"/>
</dbReference>
<dbReference type="EMBL" id="CP136958">
    <property type="protein sequence ID" value="WOT02642.1"/>
    <property type="molecule type" value="Genomic_DNA"/>
</dbReference>
<organism evidence="2 3">
    <name type="scientific">Corynebacterium pyruviciproducens</name>
    <dbReference type="NCBI Taxonomy" id="598660"/>
    <lineage>
        <taxon>Bacteria</taxon>
        <taxon>Bacillati</taxon>
        <taxon>Actinomycetota</taxon>
        <taxon>Actinomycetes</taxon>
        <taxon>Mycobacteriales</taxon>
        <taxon>Corynebacteriaceae</taxon>
        <taxon>Corynebacterium</taxon>
    </lineage>
</organism>
<evidence type="ECO:0000313" key="2">
    <source>
        <dbReference type="EMBL" id="WOT02642.1"/>
    </source>
</evidence>
<keyword evidence="1" id="KW-0472">Membrane</keyword>
<reference evidence="2" key="2">
    <citation type="submission" date="2023-10" db="EMBL/GenBank/DDBJ databases">
        <authorList>
            <person name="Choi B."/>
        </authorList>
    </citation>
    <scope>NUCLEOTIDE SEQUENCE</scope>
    <source>
        <strain evidence="2">UMB0763</strain>
    </source>
</reference>
<name>A0AAF0YSK9_9CORY</name>